<keyword evidence="1" id="KW-0812">Transmembrane</keyword>
<evidence type="ECO:0008006" key="4">
    <source>
        <dbReference type="Google" id="ProtNLM"/>
    </source>
</evidence>
<reference evidence="2 3" key="1">
    <citation type="submission" date="2023-07" db="EMBL/GenBank/DDBJ databases">
        <title>Sorghum-associated microbial communities from plants grown in Nebraska, USA.</title>
        <authorList>
            <person name="Schachtman D."/>
        </authorList>
    </citation>
    <scope>NUCLEOTIDE SEQUENCE [LARGE SCALE GENOMIC DNA]</scope>
    <source>
        <strain evidence="2 3">BE198</strain>
    </source>
</reference>
<comment type="caution">
    <text evidence="2">The sequence shown here is derived from an EMBL/GenBank/DDBJ whole genome shotgun (WGS) entry which is preliminary data.</text>
</comment>
<dbReference type="RefSeq" id="WP_310059234.1">
    <property type="nucleotide sequence ID" value="NZ_JAVDVY010000001.1"/>
</dbReference>
<sequence length="540" mass="55796">MNARNPRFPPQWPRSQRGITTLAITLILLGIVTVIVLFATNVAFFEQRTSTNQNRAVSTEQMAEYAVSLGGQFLNANRAVVVKTATGGWLTGGTTRWVQCPSGTLSAGHPCSAERDPVRRAGLYYYDNDTSTPAVEGIPYGTLTASVGGILTGADTSSRFTGATTLNALLCRVGYSATNPTVPECQLNPTAAGNVAVTLIANSQVAGESAAATVKETWATAMTMNPSAPVPLIASGLVEGLGNAQVVAAPNAGGYGVAASIWSPNDIDIGTSGASACGAGGLGSVSTCHMGEYLQSTPRTDLKTTCATSNNACGCPSVSASGVDFLSGHSQSVRKENLDILDRDGNCGALPDITFFPREPYDDPNDPTDDSLFEYIFDIDYVMAEGGSTVLTNCGPSGTDNCAAFALINDYNATVLPNCSSLGTSSSGIFYVTGDCDLNSTGSATGSVILVVDGEVRINGNVDFFGMLFARSNNNTAKVRGNGNVKIFGSLVVEGDVKITGSIDLIYDSTSASGNAGGVIPDSVKFGRVTGSWLDSQTGI</sequence>
<keyword evidence="1" id="KW-1133">Transmembrane helix</keyword>
<proteinExistence type="predicted"/>
<keyword evidence="1" id="KW-0472">Membrane</keyword>
<evidence type="ECO:0000313" key="2">
    <source>
        <dbReference type="EMBL" id="MDR7133882.1"/>
    </source>
</evidence>
<feature type="transmembrane region" description="Helical" evidence="1">
    <location>
        <begin position="21"/>
        <end position="45"/>
    </location>
</feature>
<dbReference type="EMBL" id="JAVDVY010000001">
    <property type="protein sequence ID" value="MDR7133882.1"/>
    <property type="molecule type" value="Genomic_DNA"/>
</dbReference>
<evidence type="ECO:0000256" key="1">
    <source>
        <dbReference type="SAM" id="Phobius"/>
    </source>
</evidence>
<name>A0ABU1W8T2_9GAMM</name>
<dbReference type="Proteomes" id="UP001251524">
    <property type="component" value="Unassembled WGS sequence"/>
</dbReference>
<organism evidence="2 3">
    <name type="scientific">Lysobacter niastensis</name>
    <dbReference type="NCBI Taxonomy" id="380629"/>
    <lineage>
        <taxon>Bacteria</taxon>
        <taxon>Pseudomonadati</taxon>
        <taxon>Pseudomonadota</taxon>
        <taxon>Gammaproteobacteria</taxon>
        <taxon>Lysobacterales</taxon>
        <taxon>Lysobacteraceae</taxon>
        <taxon>Lysobacter</taxon>
    </lineage>
</organism>
<evidence type="ECO:0000313" key="3">
    <source>
        <dbReference type="Proteomes" id="UP001251524"/>
    </source>
</evidence>
<accession>A0ABU1W8T2</accession>
<gene>
    <name evidence="2" type="ORF">J2X06_001066</name>
</gene>
<protein>
    <recommendedName>
        <fullName evidence="4">Type 4 fimbrial biogenesis protein PilX N-terminal domain-containing protein</fullName>
    </recommendedName>
</protein>
<keyword evidence="3" id="KW-1185">Reference proteome</keyword>